<keyword evidence="1 11" id="KW-0963">Cytoplasm</keyword>
<feature type="domain" description="ABC transporter" evidence="13">
    <location>
        <begin position="324"/>
        <end position="556"/>
    </location>
</feature>
<comment type="similarity">
    <text evidence="10 11">Belongs to the ABC transporter superfamily. ABCF family. Uup subfamily.</text>
</comment>
<dbReference type="Pfam" id="PF00005">
    <property type="entry name" value="ABC_tran"/>
    <property type="match status" value="2"/>
</dbReference>
<comment type="function">
    <text evidence="11">Probably plays a role in ribosome assembly or function. May be involved in resolution of branched DNA intermediates that result from template switching in postreplication gaps. Binds DNA and has ATPase activity.</text>
</comment>
<dbReference type="STRING" id="1230338.MOMA_06496"/>
<dbReference type="EC" id="3.6.1.-" evidence="11"/>
<dbReference type="FunFam" id="3.40.50.300:FF:000011">
    <property type="entry name" value="Putative ABC transporter ATP-binding component"/>
    <property type="match status" value="1"/>
</dbReference>
<dbReference type="SUPFAM" id="SSF52540">
    <property type="entry name" value="P-loop containing nucleoside triphosphate hydrolases"/>
    <property type="match status" value="2"/>
</dbReference>
<dbReference type="OrthoDB" id="9808609at2"/>
<evidence type="ECO:0000256" key="8">
    <source>
        <dbReference type="ARBA" id="ARBA00023204"/>
    </source>
</evidence>
<evidence type="ECO:0000256" key="5">
    <source>
        <dbReference type="ARBA" id="ARBA00022801"/>
    </source>
</evidence>
<evidence type="ECO:0000256" key="4">
    <source>
        <dbReference type="ARBA" id="ARBA00022763"/>
    </source>
</evidence>
<accession>L2F571</accession>
<evidence type="ECO:0000259" key="13">
    <source>
        <dbReference type="PROSITE" id="PS50893"/>
    </source>
</evidence>
<evidence type="ECO:0000313" key="14">
    <source>
        <dbReference type="EMBL" id="ELA08189.1"/>
    </source>
</evidence>
<dbReference type="Gene3D" id="3.40.50.300">
    <property type="entry name" value="P-loop containing nucleotide triphosphate hydrolases"/>
    <property type="match status" value="2"/>
</dbReference>
<evidence type="ECO:0000256" key="10">
    <source>
        <dbReference type="ARBA" id="ARBA00061478"/>
    </source>
</evidence>
<dbReference type="InterPro" id="IPR032524">
    <property type="entry name" value="ABC_tran_C"/>
</dbReference>
<keyword evidence="15" id="KW-1185">Reference proteome</keyword>
<dbReference type="GO" id="GO:0016887">
    <property type="term" value="F:ATP hydrolysis activity"/>
    <property type="evidence" value="ECO:0007669"/>
    <property type="project" value="UniProtKB-UniRule"/>
</dbReference>
<dbReference type="PANTHER" id="PTHR42855">
    <property type="entry name" value="ABC TRANSPORTER ATP-BINDING SUBUNIT"/>
    <property type="match status" value="1"/>
</dbReference>
<feature type="compositionally biased region" description="Polar residues" evidence="12">
    <location>
        <begin position="572"/>
        <end position="587"/>
    </location>
</feature>
<name>L2F571_9GAMM</name>
<sequence length="660" mass="74165">MALIHLRNLHLAFGIEPILDGVDFNLEQGERVCLIGRNGEGKSTLFKVISGKIHADSGDLSMMSGLKIAMLEQDILETTGKVVDIVLAGACDLASWLKDYDKQSLACANGDMQACEKMTVLQHKIDDVQGWDLPREVQTLLSMMDLDGEADIADLPGGRRRRVLLARALITKPDVLLLDEPTNHLDVDSIEWLEQFLLNWQGLTLLFISHDRTFIDKIATSIVELDRGVLRSYDVTQGIKGYARYQELKQLQLQAEEKANANFDKKLAEEEIWIRQGIKARRTRNEGRVRALKALRKERKARREQVGQVNINMNDSETSGKLVCKVKNLTIGYGDKTLIKDFNALIMRGDRIGIIGKNGVGKSTLIHAILGLDKPDIQKTGSIKLGTNLEIAFIDQLRDQLDLEATVVQNVAQGSDYVEVGGHKKHIIGYLQDFLFAPERARTPVKALSGGERNRVLLAKQLLKPANVLVLDEPTNDLDMPTLELLEEAVASFNGTILLISHDRSFMDNVVTSTWVFDTDKNGDGIVKQYVGGYEDYVEQKNYLEQKTYAEQKTKQTQTKISTKPQKDKTAKSQSYPPQNHANNTNTIKKKLTYKEQRELENLPGEIDELETEQAKLQAKLADGSWFSTDLEQATKASERLNEIDEILMQKLERWAELDG</sequence>
<reference evidence="14 15" key="1">
    <citation type="journal article" date="2013" name="Genome Announc.">
        <title>Genome Sequence of Moraxella macacae 0408225, a Novel Bacterial Species Isolated from a Cynomolgus Macaque with Epistaxis.</title>
        <authorList>
            <person name="Ladner J.T."/>
            <person name="Whitehouse C.A."/>
            <person name="Koroleva G.I."/>
            <person name="Palacios G.F."/>
        </authorList>
    </citation>
    <scope>NUCLEOTIDE SEQUENCE [LARGE SCALE GENOMIC DNA]</scope>
    <source>
        <strain evidence="14 15">0408225</strain>
    </source>
</reference>
<evidence type="ECO:0000256" key="9">
    <source>
        <dbReference type="ARBA" id="ARBA00049360"/>
    </source>
</evidence>
<dbReference type="PROSITE" id="PS50893">
    <property type="entry name" value="ABC_TRANSPORTER_2"/>
    <property type="match status" value="2"/>
</dbReference>
<dbReference type="InterPro" id="IPR003593">
    <property type="entry name" value="AAA+_ATPase"/>
</dbReference>
<keyword evidence="3 11" id="KW-0547">Nucleotide-binding</keyword>
<feature type="region of interest" description="Disordered" evidence="12">
    <location>
        <begin position="551"/>
        <end position="590"/>
    </location>
</feature>
<dbReference type="RefSeq" id="WP_009501732.1">
    <property type="nucleotide sequence ID" value="NZ_ANIN01000002.1"/>
</dbReference>
<comment type="subcellular location">
    <subcellularLocation>
        <location evidence="11">Cytoplasm</location>
    </subcellularLocation>
    <text evidence="11">Associates with ribosomes.</text>
</comment>
<dbReference type="FunFam" id="3.40.50.300:FF:000309">
    <property type="entry name" value="ABC transporter ATP-binding protein"/>
    <property type="match status" value="1"/>
</dbReference>
<keyword evidence="6 11" id="KW-0067">ATP-binding</keyword>
<dbReference type="SMART" id="SM00382">
    <property type="entry name" value="AAA"/>
    <property type="match status" value="2"/>
</dbReference>
<dbReference type="InterPro" id="IPR043686">
    <property type="entry name" value="Uup"/>
</dbReference>
<dbReference type="GO" id="GO:0005524">
    <property type="term" value="F:ATP binding"/>
    <property type="evidence" value="ECO:0007669"/>
    <property type="project" value="UniProtKB-UniRule"/>
</dbReference>
<comment type="caution">
    <text evidence="14">The sequence shown here is derived from an EMBL/GenBank/DDBJ whole genome shotgun (WGS) entry which is preliminary data.</text>
</comment>
<keyword evidence="2 11" id="KW-0677">Repeat</keyword>
<dbReference type="eggNOG" id="COG0488">
    <property type="taxonomic scope" value="Bacteria"/>
</dbReference>
<feature type="binding site" evidence="11">
    <location>
        <begin position="36"/>
        <end position="43"/>
    </location>
    <ligand>
        <name>ATP</name>
        <dbReference type="ChEBI" id="CHEBI:30616"/>
        <label>1</label>
    </ligand>
</feature>
<dbReference type="InterPro" id="IPR037118">
    <property type="entry name" value="Val-tRNA_synth_C_sf"/>
</dbReference>
<evidence type="ECO:0000256" key="11">
    <source>
        <dbReference type="HAMAP-Rule" id="MF_00848"/>
    </source>
</evidence>
<dbReference type="InterPro" id="IPR051309">
    <property type="entry name" value="ABCF_ATPase"/>
</dbReference>
<dbReference type="GO" id="GO:0003677">
    <property type="term" value="F:DNA binding"/>
    <property type="evidence" value="ECO:0007669"/>
    <property type="project" value="UniProtKB-UniRule"/>
</dbReference>
<comment type="catalytic activity">
    <reaction evidence="9 11">
        <text>ATP + H2O = ADP + phosphate + H(+)</text>
        <dbReference type="Rhea" id="RHEA:13065"/>
        <dbReference type="ChEBI" id="CHEBI:15377"/>
        <dbReference type="ChEBI" id="CHEBI:15378"/>
        <dbReference type="ChEBI" id="CHEBI:30616"/>
        <dbReference type="ChEBI" id="CHEBI:43474"/>
        <dbReference type="ChEBI" id="CHEBI:456216"/>
    </reaction>
</comment>
<dbReference type="GO" id="GO:0043022">
    <property type="term" value="F:ribosome binding"/>
    <property type="evidence" value="ECO:0007669"/>
    <property type="project" value="UniProtKB-UniRule"/>
</dbReference>
<dbReference type="GO" id="GO:0005737">
    <property type="term" value="C:cytoplasm"/>
    <property type="evidence" value="ECO:0007669"/>
    <property type="project" value="UniProtKB-SubCell"/>
</dbReference>
<dbReference type="CDD" id="cd03221">
    <property type="entry name" value="ABCF_EF-3"/>
    <property type="match status" value="2"/>
</dbReference>
<evidence type="ECO:0000256" key="1">
    <source>
        <dbReference type="ARBA" id="ARBA00022490"/>
    </source>
</evidence>
<dbReference type="PROSITE" id="PS00211">
    <property type="entry name" value="ABC_TRANSPORTER_1"/>
    <property type="match status" value="1"/>
</dbReference>
<evidence type="ECO:0000256" key="12">
    <source>
        <dbReference type="SAM" id="MobiDB-lite"/>
    </source>
</evidence>
<gene>
    <name evidence="11" type="primary">uup</name>
    <name evidence="14" type="ORF">MOMA_06496</name>
</gene>
<evidence type="ECO:0000256" key="6">
    <source>
        <dbReference type="ARBA" id="ARBA00022840"/>
    </source>
</evidence>
<proteinExistence type="inferred from homology"/>
<dbReference type="PANTHER" id="PTHR42855:SF1">
    <property type="entry name" value="ABC TRANSPORTER DOMAIN-CONTAINING PROTEIN"/>
    <property type="match status" value="1"/>
</dbReference>
<organism evidence="14 15">
    <name type="scientific">Moraxella macacae 0408225</name>
    <dbReference type="NCBI Taxonomy" id="1230338"/>
    <lineage>
        <taxon>Bacteria</taxon>
        <taxon>Pseudomonadati</taxon>
        <taxon>Pseudomonadota</taxon>
        <taxon>Gammaproteobacteria</taxon>
        <taxon>Moraxellales</taxon>
        <taxon>Moraxellaceae</taxon>
        <taxon>Moraxella</taxon>
    </lineage>
</organism>
<keyword evidence="5 11" id="KW-0378">Hydrolase</keyword>
<dbReference type="EMBL" id="ANIN01000002">
    <property type="protein sequence ID" value="ELA08189.1"/>
    <property type="molecule type" value="Genomic_DNA"/>
</dbReference>
<feature type="domain" description="ABC transporter" evidence="13">
    <location>
        <begin position="4"/>
        <end position="252"/>
    </location>
</feature>
<evidence type="ECO:0000256" key="2">
    <source>
        <dbReference type="ARBA" id="ARBA00022737"/>
    </source>
</evidence>
<evidence type="ECO:0000313" key="15">
    <source>
        <dbReference type="Proteomes" id="UP000023795"/>
    </source>
</evidence>
<keyword evidence="8 11" id="KW-0234">DNA repair</keyword>
<feature type="compositionally biased region" description="Low complexity" evidence="12">
    <location>
        <begin position="555"/>
        <end position="564"/>
    </location>
</feature>
<protein>
    <recommendedName>
        <fullName evidence="11">ATP-binding protein Uup</fullName>
        <ecNumber evidence="11">3.6.1.-</ecNumber>
    </recommendedName>
</protein>
<evidence type="ECO:0000256" key="7">
    <source>
        <dbReference type="ARBA" id="ARBA00023125"/>
    </source>
</evidence>
<dbReference type="Gene3D" id="1.10.287.380">
    <property type="entry name" value="Valyl-tRNA synthetase, C-terminal domain"/>
    <property type="match status" value="1"/>
</dbReference>
<dbReference type="Proteomes" id="UP000023795">
    <property type="component" value="Unassembled WGS sequence"/>
</dbReference>
<feature type="binding site" evidence="11">
    <location>
        <begin position="356"/>
        <end position="363"/>
    </location>
    <ligand>
        <name>ATP</name>
        <dbReference type="ChEBI" id="CHEBI:30616"/>
        <label>2</label>
    </ligand>
</feature>
<dbReference type="HAMAP" id="MF_00848">
    <property type="entry name" value="Uup"/>
    <property type="match status" value="1"/>
</dbReference>
<dbReference type="InterPro" id="IPR003439">
    <property type="entry name" value="ABC_transporter-like_ATP-bd"/>
</dbReference>
<dbReference type="GO" id="GO:0006281">
    <property type="term" value="P:DNA repair"/>
    <property type="evidence" value="ECO:0007669"/>
    <property type="project" value="UniProtKB-KW"/>
</dbReference>
<dbReference type="PATRIC" id="fig|1230338.3.peg.1385"/>
<dbReference type="AlphaFoldDB" id="L2F571"/>
<keyword evidence="7 11" id="KW-0238">DNA-binding</keyword>
<keyword evidence="4 11" id="KW-0227">DNA damage</keyword>
<dbReference type="Pfam" id="PF16326">
    <property type="entry name" value="ABC_tran_CTD"/>
    <property type="match status" value="1"/>
</dbReference>
<dbReference type="InterPro" id="IPR017871">
    <property type="entry name" value="ABC_transporter-like_CS"/>
</dbReference>
<dbReference type="InterPro" id="IPR027417">
    <property type="entry name" value="P-loop_NTPase"/>
</dbReference>
<evidence type="ECO:0000256" key="3">
    <source>
        <dbReference type="ARBA" id="ARBA00022741"/>
    </source>
</evidence>